<feature type="transmembrane region" description="Helical" evidence="7">
    <location>
        <begin position="77"/>
        <end position="101"/>
    </location>
</feature>
<evidence type="ECO:0000256" key="2">
    <source>
        <dbReference type="ARBA" id="ARBA00008066"/>
    </source>
</evidence>
<dbReference type="OrthoDB" id="294730at2759"/>
<proteinExistence type="inferred from homology"/>
<feature type="region of interest" description="Disordered" evidence="6">
    <location>
        <begin position="1"/>
        <end position="42"/>
    </location>
</feature>
<feature type="transmembrane region" description="Helical" evidence="7">
    <location>
        <begin position="309"/>
        <end position="334"/>
    </location>
</feature>
<feature type="domain" description="Amino acid transporter transmembrane" evidence="8">
    <location>
        <begin position="45"/>
        <end position="431"/>
    </location>
</feature>
<accession>A0A2C5ZRS7</accession>
<feature type="transmembrane region" description="Helical" evidence="7">
    <location>
        <begin position="187"/>
        <end position="206"/>
    </location>
</feature>
<evidence type="ECO:0000256" key="5">
    <source>
        <dbReference type="ARBA" id="ARBA00023136"/>
    </source>
</evidence>
<evidence type="ECO:0000256" key="3">
    <source>
        <dbReference type="ARBA" id="ARBA00022692"/>
    </source>
</evidence>
<name>A0A2C5ZRS7_9HYPO</name>
<dbReference type="PANTHER" id="PTHR22950:SF479">
    <property type="entry name" value="AMINO ACID TRANSPORTER (EUROFUNG)-RELATED"/>
    <property type="match status" value="1"/>
</dbReference>
<comment type="similarity">
    <text evidence="2">Belongs to the amino acid/polyamine transporter 2 family.</text>
</comment>
<dbReference type="InterPro" id="IPR013057">
    <property type="entry name" value="AA_transpt_TM"/>
</dbReference>
<dbReference type="Proteomes" id="UP000224854">
    <property type="component" value="Unassembled WGS sequence"/>
</dbReference>
<evidence type="ECO:0000313" key="9">
    <source>
        <dbReference type="EMBL" id="PHH82134.1"/>
    </source>
</evidence>
<feature type="transmembrane region" description="Helical" evidence="7">
    <location>
        <begin position="267"/>
        <end position="289"/>
    </location>
</feature>
<evidence type="ECO:0000256" key="6">
    <source>
        <dbReference type="SAM" id="MobiDB-lite"/>
    </source>
</evidence>
<evidence type="ECO:0000256" key="4">
    <source>
        <dbReference type="ARBA" id="ARBA00022989"/>
    </source>
</evidence>
<feature type="transmembrane region" description="Helical" evidence="7">
    <location>
        <begin position="154"/>
        <end position="175"/>
    </location>
</feature>
<dbReference type="GO" id="GO:0016020">
    <property type="term" value="C:membrane"/>
    <property type="evidence" value="ECO:0007669"/>
    <property type="project" value="UniProtKB-SubCell"/>
</dbReference>
<reference evidence="9 10" key="1">
    <citation type="submission" date="2017-06" db="EMBL/GenBank/DDBJ databases">
        <title>Ant-infecting Ophiocordyceps genomes reveal a high diversity of potential behavioral manipulation genes and a possible major role for enterotoxins.</title>
        <authorList>
            <person name="De Bekker C."/>
            <person name="Evans H.C."/>
            <person name="Brachmann A."/>
            <person name="Hughes D.P."/>
        </authorList>
    </citation>
    <scope>NUCLEOTIDE SEQUENCE [LARGE SCALE GENOMIC DNA]</scope>
    <source>
        <strain evidence="9 10">1348a</strain>
    </source>
</reference>
<dbReference type="Pfam" id="PF01490">
    <property type="entry name" value="Aa_trans"/>
    <property type="match status" value="1"/>
</dbReference>
<evidence type="ECO:0000256" key="1">
    <source>
        <dbReference type="ARBA" id="ARBA00004141"/>
    </source>
</evidence>
<feature type="transmembrane region" description="Helical" evidence="7">
    <location>
        <begin position="121"/>
        <end position="148"/>
    </location>
</feature>
<evidence type="ECO:0000256" key="7">
    <source>
        <dbReference type="SAM" id="Phobius"/>
    </source>
</evidence>
<gene>
    <name evidence="9" type="ORF">CDD82_6892</name>
</gene>
<keyword evidence="10" id="KW-1185">Reference proteome</keyword>
<comment type="caution">
    <text evidence="9">The sequence shown here is derived from an EMBL/GenBank/DDBJ whole genome shotgun (WGS) entry which is preliminary data.</text>
</comment>
<organism evidence="9 10">
    <name type="scientific">Ophiocordyceps australis</name>
    <dbReference type="NCBI Taxonomy" id="1399860"/>
    <lineage>
        <taxon>Eukaryota</taxon>
        <taxon>Fungi</taxon>
        <taxon>Dikarya</taxon>
        <taxon>Ascomycota</taxon>
        <taxon>Pezizomycotina</taxon>
        <taxon>Sordariomycetes</taxon>
        <taxon>Hypocreomycetidae</taxon>
        <taxon>Hypocreales</taxon>
        <taxon>Ophiocordycipitaceae</taxon>
        <taxon>Ophiocordyceps</taxon>
    </lineage>
</organism>
<feature type="transmembrane region" description="Helical" evidence="7">
    <location>
        <begin position="355"/>
        <end position="376"/>
    </location>
</feature>
<feature type="transmembrane region" description="Helical" evidence="7">
    <location>
        <begin position="417"/>
        <end position="442"/>
    </location>
</feature>
<comment type="subcellular location">
    <subcellularLocation>
        <location evidence="1">Membrane</location>
        <topology evidence="1">Multi-pass membrane protein</topology>
    </subcellularLocation>
</comment>
<evidence type="ECO:0000313" key="10">
    <source>
        <dbReference type="Proteomes" id="UP000224854"/>
    </source>
</evidence>
<evidence type="ECO:0000259" key="8">
    <source>
        <dbReference type="Pfam" id="PF01490"/>
    </source>
</evidence>
<protein>
    <recommendedName>
        <fullName evidence="8">Amino acid transporter transmembrane domain-containing protein</fullName>
    </recommendedName>
</protein>
<feature type="transmembrane region" description="Helical" evidence="7">
    <location>
        <begin position="382"/>
        <end position="405"/>
    </location>
</feature>
<keyword evidence="4 7" id="KW-1133">Transmembrane helix</keyword>
<dbReference type="AlphaFoldDB" id="A0A2C5ZRS7"/>
<sequence length="468" mass="49806">MARLEDEKTSSVTLELGGESQTRAPPGSSSNNNNNNNSSSSRLGTLSRWETILVLITNQVGMGLLSLPKILQTLGMVPGVVALMAVGGITFYTALELLRFWRVHRQCVSVVDMARVVGGPVLEGIVGVGLVVKVAMTCASATVSIAVALNTVSGHGLCTVGFAGCGVLACWALCLPRTMKFAAQTGIPSTLCMVAAILVVVISLGVEGAPRHAPGSQWERHIVLFARPSFKEAVGAFLKVCYAYAGNVAFVSYMAEMKDPSRDFAPALAVLQLFSIALYLASAIAIYWLSAQYTTSPALGSAPLLAAKVAYGIALPALLATGLVFGHAAIKFLYVAVMRAMRATAQLKDRSVKSWAAWVACASFFWLVTFLLASAVPVFDSILSIASASLIAWFAFGISGVFWFHRNWHVKFRGCNVWFALANSLLILQALFMNGVGLWAALQGLIDIFNDKSNKIGGSFTCADNSIF</sequence>
<feature type="compositionally biased region" description="Low complexity" evidence="6">
    <location>
        <begin position="28"/>
        <end position="41"/>
    </location>
</feature>
<keyword evidence="5 7" id="KW-0472">Membrane</keyword>
<feature type="transmembrane region" description="Helical" evidence="7">
    <location>
        <begin position="233"/>
        <end position="255"/>
    </location>
</feature>
<dbReference type="GO" id="GO:0015179">
    <property type="term" value="F:L-amino acid transmembrane transporter activity"/>
    <property type="evidence" value="ECO:0007669"/>
    <property type="project" value="TreeGrafter"/>
</dbReference>
<dbReference type="PANTHER" id="PTHR22950">
    <property type="entry name" value="AMINO ACID TRANSPORTER"/>
    <property type="match status" value="1"/>
</dbReference>
<dbReference type="Gene3D" id="1.20.1740.10">
    <property type="entry name" value="Amino acid/polyamine transporter I"/>
    <property type="match status" value="1"/>
</dbReference>
<keyword evidence="3 7" id="KW-0812">Transmembrane</keyword>
<dbReference type="EMBL" id="NJEU01000075">
    <property type="protein sequence ID" value="PHH82134.1"/>
    <property type="molecule type" value="Genomic_DNA"/>
</dbReference>